<evidence type="ECO:0000259" key="4">
    <source>
        <dbReference type="PROSITE" id="PS50984"/>
    </source>
</evidence>
<keyword evidence="6" id="KW-1185">Reference proteome</keyword>
<dbReference type="STRING" id="931890.G8JNR7"/>
<dbReference type="OrthoDB" id="447290at2759"/>
<dbReference type="InterPro" id="IPR001656">
    <property type="entry name" value="PsdUridine_synth_TruD"/>
</dbReference>
<dbReference type="OMA" id="WINYFGH"/>
<comment type="similarity">
    <text evidence="1">Belongs to the pseudouridine synthase TruD family.</text>
</comment>
<evidence type="ECO:0000256" key="1">
    <source>
        <dbReference type="ARBA" id="ARBA00007953"/>
    </source>
</evidence>
<dbReference type="FunFam" id="3.30.2350.20:FF:000011">
    <property type="entry name" value="Pseudouridine synthase"/>
    <property type="match status" value="1"/>
</dbReference>
<dbReference type="InParanoid" id="G8JNR7"/>
<dbReference type="RefSeq" id="XP_003644952.1">
    <property type="nucleotide sequence ID" value="XM_003644904.1"/>
</dbReference>
<dbReference type="InterPro" id="IPR020119">
    <property type="entry name" value="PsdUridine_synth_TruD_CS"/>
</dbReference>
<dbReference type="GO" id="GO:0031120">
    <property type="term" value="P:snRNA pseudouridine synthesis"/>
    <property type="evidence" value="ECO:0007669"/>
    <property type="project" value="EnsemblFungi"/>
</dbReference>
<dbReference type="eggNOG" id="KOG2339">
    <property type="taxonomic scope" value="Eukaryota"/>
</dbReference>
<evidence type="ECO:0000256" key="2">
    <source>
        <dbReference type="ARBA" id="ARBA00022694"/>
    </source>
</evidence>
<reference evidence="6" key="1">
    <citation type="journal article" date="2012" name="G3 (Bethesda)">
        <title>Pichia sorbitophila, an interspecies yeast hybrid reveals early steps of genome resolution following polyploidization.</title>
        <authorList>
            <person name="Leh Louis V."/>
            <person name="Despons L."/>
            <person name="Friedrich A."/>
            <person name="Martin T."/>
            <person name="Durrens P."/>
            <person name="Casaregola S."/>
            <person name="Neuveglise C."/>
            <person name="Fairhead C."/>
            <person name="Marck C."/>
            <person name="Cruz J.A."/>
            <person name="Straub M.L."/>
            <person name="Kugler V."/>
            <person name="Sacerdot C."/>
            <person name="Uzunov Z."/>
            <person name="Thierry A."/>
            <person name="Weiss S."/>
            <person name="Bleykasten C."/>
            <person name="De Montigny J."/>
            <person name="Jacques N."/>
            <person name="Jung P."/>
            <person name="Lemaire M."/>
            <person name="Mallet S."/>
            <person name="Morel G."/>
            <person name="Richard G.F."/>
            <person name="Sarkar A."/>
            <person name="Savel G."/>
            <person name="Schacherer J."/>
            <person name="Seret M.L."/>
            <person name="Talla E."/>
            <person name="Samson G."/>
            <person name="Jubin C."/>
            <person name="Poulain J."/>
            <person name="Vacherie B."/>
            <person name="Barbe V."/>
            <person name="Pelletier E."/>
            <person name="Sherman D.J."/>
            <person name="Westhof E."/>
            <person name="Weissenbach J."/>
            <person name="Baret P.V."/>
            <person name="Wincker P."/>
            <person name="Gaillardin C."/>
            <person name="Dujon B."/>
            <person name="Souciet J.L."/>
        </authorList>
    </citation>
    <scope>NUCLEOTIDE SEQUENCE [LARGE SCALE GENOMIC DNA]</scope>
    <source>
        <strain evidence="6">CBS 270.75 / DBVPG 7215 / KCTC 17166 / NRRL Y-17582</strain>
    </source>
</reference>
<dbReference type="Gene3D" id="3.30.2350.20">
    <property type="entry name" value="TruD, catalytic domain"/>
    <property type="match status" value="2"/>
</dbReference>
<dbReference type="CDD" id="cd02576">
    <property type="entry name" value="PseudoU_synth_ScPUS7"/>
    <property type="match status" value="1"/>
</dbReference>
<dbReference type="PROSITE" id="PS01268">
    <property type="entry name" value="UPF0024"/>
    <property type="match status" value="1"/>
</dbReference>
<dbReference type="InterPro" id="IPR011760">
    <property type="entry name" value="PsdUridine_synth_TruD_insert"/>
</dbReference>
<dbReference type="InterPro" id="IPR042214">
    <property type="entry name" value="TruD_catalytic"/>
</dbReference>
<dbReference type="PROSITE" id="PS50984">
    <property type="entry name" value="TRUD"/>
    <property type="match status" value="1"/>
</dbReference>
<keyword evidence="3" id="KW-0413">Isomerase</keyword>
<feature type="domain" description="TRUD" evidence="4">
    <location>
        <begin position="332"/>
        <end position="580"/>
    </location>
</feature>
<dbReference type="KEGG" id="erc:Ecym_2402"/>
<dbReference type="GO" id="GO:0031429">
    <property type="term" value="C:box H/ACA snoRNP complex"/>
    <property type="evidence" value="ECO:0007669"/>
    <property type="project" value="EnsemblFungi"/>
</dbReference>
<organism evidence="5 6">
    <name type="scientific">Eremothecium cymbalariae (strain CBS 270.75 / DBVPG 7215 / KCTC 17166 / NRRL Y-17582)</name>
    <name type="common">Yeast</name>
    <dbReference type="NCBI Taxonomy" id="931890"/>
    <lineage>
        <taxon>Eukaryota</taxon>
        <taxon>Fungi</taxon>
        <taxon>Dikarya</taxon>
        <taxon>Ascomycota</taxon>
        <taxon>Saccharomycotina</taxon>
        <taxon>Saccharomycetes</taxon>
        <taxon>Saccharomycetales</taxon>
        <taxon>Saccharomycetaceae</taxon>
        <taxon>Eremothecium</taxon>
    </lineage>
</organism>
<dbReference type="PANTHER" id="PTHR13326:SF21">
    <property type="entry name" value="PSEUDOURIDYLATE SYNTHASE PUS7L"/>
    <property type="match status" value="1"/>
</dbReference>
<dbReference type="FunCoup" id="G8JNR7">
    <property type="interactions" value="1133"/>
</dbReference>
<dbReference type="InterPro" id="IPR020103">
    <property type="entry name" value="PsdUridine_synth_cat_dom_sf"/>
</dbReference>
<accession>G8JNR7</accession>
<evidence type="ECO:0000313" key="6">
    <source>
        <dbReference type="Proteomes" id="UP000006790"/>
    </source>
</evidence>
<dbReference type="EMBL" id="CP002498">
    <property type="protein sequence ID" value="AET38135.1"/>
    <property type="molecule type" value="Genomic_DNA"/>
</dbReference>
<protein>
    <recommendedName>
        <fullName evidence="4">TRUD domain-containing protein</fullName>
    </recommendedName>
</protein>
<dbReference type="GO" id="GO:1990481">
    <property type="term" value="P:mRNA pseudouridine synthesis"/>
    <property type="evidence" value="ECO:0007669"/>
    <property type="project" value="EnsemblFungi"/>
</dbReference>
<dbReference type="PIRSF" id="PIRSF037016">
    <property type="entry name" value="Pseudouridin_synth_euk_prd"/>
    <property type="match status" value="1"/>
</dbReference>
<dbReference type="GO" id="GO:0003723">
    <property type="term" value="F:RNA binding"/>
    <property type="evidence" value="ECO:0007669"/>
    <property type="project" value="InterPro"/>
</dbReference>
<dbReference type="Proteomes" id="UP000006790">
    <property type="component" value="Chromosome 2"/>
</dbReference>
<evidence type="ECO:0000256" key="3">
    <source>
        <dbReference type="ARBA" id="ARBA00023235"/>
    </source>
</evidence>
<dbReference type="GO" id="GO:0005737">
    <property type="term" value="C:cytoplasm"/>
    <property type="evidence" value="ECO:0007669"/>
    <property type="project" value="EnsemblFungi"/>
</dbReference>
<dbReference type="GO" id="GO:0031119">
    <property type="term" value="P:tRNA pseudouridine synthesis"/>
    <property type="evidence" value="ECO:0007669"/>
    <property type="project" value="EnsemblFungi"/>
</dbReference>
<proteinExistence type="inferred from homology"/>
<dbReference type="NCBIfam" id="TIGR00094">
    <property type="entry name" value="tRNA_TruD_broad"/>
    <property type="match status" value="1"/>
</dbReference>
<sequence length="672" mass="76526">MSEECHPKRSAEIENHDSGVKRAKIVTSEGIKEADVGITYFLSHDQPGFKGQIKQRYSDFLVNEISNDGSVVYLVDNGFKLAKKEKLSSDALKEQQKAEAIKRQEFKIEDEVRSQLVELLGEEDVTKIEEVYRTGTKMETIKSFEDKATRTRIHQLLRKAFNNELESVTSGCNTLNIALSHRNSRVNKEQLNEQTKDANGVVNWGYGPAKNYIHFTVYKENKDTMDVVNTIAKFLRVPTRTIRYSGTKDRRAVTCQRLCISKLGLDRLNSLNRTLKGITVGGFKFEDQPLNLGDLKGNEFVIVIRDVVVDENSSMQVKDILEAGCSSLIDKGFINYFGMQRFGTFSVSTHEIGRELLVENWKRAAELILAEQENVLPKSKEARKIWAQEKDPKAALAAMPRQCLAENSILHALTNQSADENGDYSEAAYYTAVMKIPRNLRTMYVHAYQSYVWNTIVSKRIELYGLNVVVGDLVLDNSVQETPLASNSEDELETEFSEDLRESQFVRAKALTQEDVDSGNYAIDDVVLPTPGFDVLYPTNETLRNLYSDIMAKDNLDPDNMRRKVRDFSLSGSYRHIIQKPENVDYRVVKYSEDTQQLINTDFEILLNKRARDNGRNYMKDKLDRFVPEKGGQKVAVILKFKLGVSAYATMALRELMKLETSRRGDMCSVKY</sequence>
<dbReference type="Pfam" id="PF01142">
    <property type="entry name" value="TruD"/>
    <property type="match status" value="1"/>
</dbReference>
<keyword evidence="2" id="KW-0819">tRNA processing</keyword>
<dbReference type="GO" id="GO:0009982">
    <property type="term" value="F:pseudouridine synthase activity"/>
    <property type="evidence" value="ECO:0007669"/>
    <property type="project" value="EnsemblFungi"/>
</dbReference>
<dbReference type="CDD" id="cd01291">
    <property type="entry name" value="PseudoU_synth"/>
    <property type="match status" value="1"/>
</dbReference>
<dbReference type="AlphaFoldDB" id="G8JNR7"/>
<dbReference type="SUPFAM" id="SSF55120">
    <property type="entry name" value="Pseudouridine synthase"/>
    <property type="match status" value="1"/>
</dbReference>
<dbReference type="HOGENOM" id="CLU_005281_0_2_1"/>
<dbReference type="GO" id="GO:0000455">
    <property type="term" value="P:enzyme-directed rRNA pseudouridine synthesis"/>
    <property type="evidence" value="ECO:0007669"/>
    <property type="project" value="EnsemblFungi"/>
</dbReference>
<gene>
    <name evidence="5" type="ordered locus">Ecym_2402</name>
</gene>
<dbReference type="PANTHER" id="PTHR13326">
    <property type="entry name" value="TRNA PSEUDOURIDINE SYNTHASE D"/>
    <property type="match status" value="1"/>
</dbReference>
<evidence type="ECO:0000313" key="5">
    <source>
        <dbReference type="EMBL" id="AET38135.1"/>
    </source>
</evidence>
<dbReference type="GeneID" id="11471864"/>
<name>G8JNR7_ERECY</name>